<dbReference type="Proteomes" id="UP000729402">
    <property type="component" value="Unassembled WGS sequence"/>
</dbReference>
<sequence length="523" mass="57816">MMARASPSLADDISTSTGCCSDTKLSRPGLGRRYTNLEDSSDLISQKRTNVSLICQENKKKRKVHKAGVVTVARKDDIDKDVDIKIAERDESQYKFCTSELQRVSRSEEIMKNFANCQSFMDCFKAVQKLLESENAAESITKLLRDKDIKIMELEKKLKGLSYCSCKKFPIVDDTSIEQKDDVSSDQLSQKFVSLLNLTDLGSSDSGLNNLHLAVEEVSEEFTCHVPERSSVYSDMTGESAVGDPSVISLINEELSSKDSKIAVQVVDKTLARPESCPDGGGLSHASSDLDHPSDPSFTENHVLTCLQSEKTNLSPQFIGGSKKSPIEQCEEELEELHNITVEGIQHNVDTREVKCHISPSYSQQVNSDAVDVSSRQSSLQLEGMSAVQQNPQDLDPQSETCEPTVEITIMVHGSIQPPHVVNDHVGMHPCMLNGKSSTTTAPIVPTMGSQTEILPDKTKDISPSKICNRNNTTRRLRPVSAMMLKEFTGPDIYADTKREERVKPSSDAIGRSDRLIRLLKDM</sequence>
<gene>
    <name evidence="2" type="ORF">GUJ93_ZPchr0006g44690</name>
</gene>
<reference evidence="2" key="1">
    <citation type="journal article" date="2021" name="bioRxiv">
        <title>Whole Genome Assembly and Annotation of Northern Wild Rice, Zizania palustris L., Supports a Whole Genome Duplication in the Zizania Genus.</title>
        <authorList>
            <person name="Haas M."/>
            <person name="Kono T."/>
            <person name="Macchietto M."/>
            <person name="Millas R."/>
            <person name="McGilp L."/>
            <person name="Shao M."/>
            <person name="Duquette J."/>
            <person name="Hirsch C.N."/>
            <person name="Kimball J."/>
        </authorList>
    </citation>
    <scope>NUCLEOTIDE SEQUENCE</scope>
    <source>
        <tissue evidence="2">Fresh leaf tissue</tissue>
    </source>
</reference>
<keyword evidence="3" id="KW-1185">Reference proteome</keyword>
<evidence type="ECO:0000313" key="3">
    <source>
        <dbReference type="Proteomes" id="UP000729402"/>
    </source>
</evidence>
<protein>
    <submittedName>
        <fullName evidence="2">Uncharacterized protein</fullName>
    </submittedName>
</protein>
<proteinExistence type="predicted"/>
<dbReference type="AlphaFoldDB" id="A0A8J5SLA8"/>
<name>A0A8J5SLA8_ZIZPA</name>
<dbReference type="EMBL" id="JAAALK010000283">
    <property type="protein sequence ID" value="KAG8076415.1"/>
    <property type="molecule type" value="Genomic_DNA"/>
</dbReference>
<comment type="caution">
    <text evidence="2">The sequence shown here is derived from an EMBL/GenBank/DDBJ whole genome shotgun (WGS) entry which is preliminary data.</text>
</comment>
<accession>A0A8J5SLA8</accession>
<evidence type="ECO:0000313" key="2">
    <source>
        <dbReference type="EMBL" id="KAG8076415.1"/>
    </source>
</evidence>
<feature type="region of interest" description="Disordered" evidence="1">
    <location>
        <begin position="273"/>
        <end position="297"/>
    </location>
</feature>
<dbReference type="OrthoDB" id="123929at2759"/>
<organism evidence="2 3">
    <name type="scientific">Zizania palustris</name>
    <name type="common">Northern wild rice</name>
    <dbReference type="NCBI Taxonomy" id="103762"/>
    <lineage>
        <taxon>Eukaryota</taxon>
        <taxon>Viridiplantae</taxon>
        <taxon>Streptophyta</taxon>
        <taxon>Embryophyta</taxon>
        <taxon>Tracheophyta</taxon>
        <taxon>Spermatophyta</taxon>
        <taxon>Magnoliopsida</taxon>
        <taxon>Liliopsida</taxon>
        <taxon>Poales</taxon>
        <taxon>Poaceae</taxon>
        <taxon>BOP clade</taxon>
        <taxon>Oryzoideae</taxon>
        <taxon>Oryzeae</taxon>
        <taxon>Zizaniinae</taxon>
        <taxon>Zizania</taxon>
    </lineage>
</organism>
<evidence type="ECO:0000256" key="1">
    <source>
        <dbReference type="SAM" id="MobiDB-lite"/>
    </source>
</evidence>
<reference evidence="2" key="2">
    <citation type="submission" date="2021-02" db="EMBL/GenBank/DDBJ databases">
        <authorList>
            <person name="Kimball J.A."/>
            <person name="Haas M.W."/>
            <person name="Macchietto M."/>
            <person name="Kono T."/>
            <person name="Duquette J."/>
            <person name="Shao M."/>
        </authorList>
    </citation>
    <scope>NUCLEOTIDE SEQUENCE</scope>
    <source>
        <tissue evidence="2">Fresh leaf tissue</tissue>
    </source>
</reference>